<dbReference type="KEGG" id="bban:J4G43_052300"/>
<geneLocation type="plasmid" evidence="2 3">
    <name>pBb144S4a</name>
</geneLocation>
<evidence type="ECO:0000313" key="2">
    <source>
        <dbReference type="EMBL" id="UEM18056.1"/>
    </source>
</evidence>
<protein>
    <submittedName>
        <fullName evidence="1">Uncharacterized protein</fullName>
    </submittedName>
</protein>
<dbReference type="AlphaFoldDB" id="A0A939MK40"/>
<evidence type="ECO:0000313" key="3">
    <source>
        <dbReference type="Proteomes" id="UP000664702"/>
    </source>
</evidence>
<accession>A0A939MK40</accession>
<organism evidence="1">
    <name type="scientific">Bradyrhizobium barranii subsp. barranii</name>
    <dbReference type="NCBI Taxonomy" id="2823807"/>
    <lineage>
        <taxon>Bacteria</taxon>
        <taxon>Pseudomonadati</taxon>
        <taxon>Pseudomonadota</taxon>
        <taxon>Alphaproteobacteria</taxon>
        <taxon>Hyphomicrobiales</taxon>
        <taxon>Nitrobacteraceae</taxon>
        <taxon>Bradyrhizobium</taxon>
        <taxon>Bradyrhizobium barranii</taxon>
    </lineage>
</organism>
<reference evidence="2 3" key="2">
    <citation type="journal article" date="2022" name="Int. J. Syst. Evol. Microbiol.">
        <title>Strains of Bradyrhizobium barranii sp. nov. associated with legumes native to Canada are symbionts of soybeans and belong to different subspecies (subsp. barranii subsp. nov. and subsp. apii subsp. nov.) and symbiovars (sv. glycinearum and sv. septentrionale).</title>
        <authorList>
            <person name="Bromfield E.S.P."/>
            <person name="Cloutier S."/>
            <person name="Wasai-Hara S."/>
            <person name="Minamisawa K."/>
        </authorList>
    </citation>
    <scope>NUCLEOTIDE SEQUENCE [LARGE SCALE GENOMIC DNA]</scope>
    <source>
        <strain evidence="3">144S4</strain>
        <plasmid evidence="2 3">pBb144S4a</plasmid>
    </source>
</reference>
<reference evidence="1" key="1">
    <citation type="submission" date="2021-03" db="EMBL/GenBank/DDBJ databases">
        <title>Whole Genome Sequence of Bradyrhizobium sp. Strain 144S4.</title>
        <authorList>
            <person name="Bromfield E.S.P."/>
            <person name="Cloutier S."/>
        </authorList>
    </citation>
    <scope>NUCLEOTIDE SEQUENCE [LARGE SCALE GENOMIC DNA]</scope>
    <source>
        <strain evidence="1">144S4</strain>
    </source>
</reference>
<gene>
    <name evidence="2" type="ORF">J4G43_052300</name>
    <name evidence="1" type="ORF">J4G43_54160</name>
</gene>
<name>A0A939MK40_9BRAD</name>
<dbReference type="EMBL" id="JAGEMI010000004">
    <property type="protein sequence ID" value="MBO1869325.1"/>
    <property type="molecule type" value="Genomic_DNA"/>
</dbReference>
<sequence>MSPKADDADDHGDGFLMTTPWKPYACTVTAAGVAGTASVLSTVHHVTHTGPALRILADGQVTRGLIYDECILNDSRTTVVWLSPNNWHNGSRYGCVQFTFNFADIVARRKIYWVEVRKYKNHAYRFMISDKDLSKLPVTPYDPTKEEGPLRQVGGVWYWNSEHTAEFLLDSSLILHFCKKIDFVKHHEKMCAAPGGCGQLGQDGTNAAGRVLAFLLSRDLRGLNDTFDHGGEVLGAKECSR</sequence>
<evidence type="ECO:0000313" key="1">
    <source>
        <dbReference type="EMBL" id="MBO1869325.1"/>
    </source>
</evidence>
<dbReference type="EMBL" id="CP086137">
    <property type="protein sequence ID" value="UEM18056.1"/>
    <property type="molecule type" value="Genomic_DNA"/>
</dbReference>
<keyword evidence="2" id="KW-0614">Plasmid</keyword>
<proteinExistence type="predicted"/>
<dbReference type="RefSeq" id="WP_208089792.1">
    <property type="nucleotide sequence ID" value="NZ_CP086137.1"/>
</dbReference>
<dbReference type="Proteomes" id="UP000664702">
    <property type="component" value="Plasmid pBb144S4a"/>
</dbReference>